<keyword evidence="5 8" id="KW-0862">Zinc</keyword>
<dbReference type="CDD" id="cd09601">
    <property type="entry name" value="M1_APN-Q_like"/>
    <property type="match status" value="1"/>
</dbReference>
<dbReference type="InterPro" id="IPR024571">
    <property type="entry name" value="ERAP1-like_C_dom"/>
</dbReference>
<dbReference type="Gene3D" id="1.10.390.10">
    <property type="entry name" value="Neutral Protease Domain 2"/>
    <property type="match status" value="1"/>
</dbReference>
<comment type="similarity">
    <text evidence="1 10">Belongs to the peptidase M1 family.</text>
</comment>
<feature type="binding site" evidence="8">
    <location>
        <position position="345"/>
    </location>
    <ligand>
        <name>Zn(2+)</name>
        <dbReference type="ChEBI" id="CHEBI:29105"/>
        <note>catalytic</note>
    </ligand>
</feature>
<dbReference type="Proteomes" id="UP000094389">
    <property type="component" value="Unassembled WGS sequence"/>
</dbReference>
<keyword evidence="15" id="KW-1185">Reference proteome</keyword>
<dbReference type="PRINTS" id="PR00756">
    <property type="entry name" value="ALADIPTASE"/>
</dbReference>
<evidence type="ECO:0000259" key="13">
    <source>
        <dbReference type="Pfam" id="PF17900"/>
    </source>
</evidence>
<dbReference type="SUPFAM" id="SSF63737">
    <property type="entry name" value="Leukotriene A4 hydrolase N-terminal domain"/>
    <property type="match status" value="1"/>
</dbReference>
<dbReference type="InterPro" id="IPR042097">
    <property type="entry name" value="Aminopeptidase_N-like_N_sf"/>
</dbReference>
<feature type="site" description="Transition state stabilizer" evidence="9">
    <location>
        <position position="412"/>
    </location>
</feature>
<feature type="binding site" evidence="8">
    <location>
        <position position="326"/>
    </location>
    <ligand>
        <name>Zn(2+)</name>
        <dbReference type="ChEBI" id="CHEBI:29105"/>
        <note>catalytic</note>
    </ligand>
</feature>
<dbReference type="Pfam" id="PF01433">
    <property type="entry name" value="Peptidase_M1"/>
    <property type="match status" value="1"/>
</dbReference>
<dbReference type="AlphaFoldDB" id="A0A1E4S9Z8"/>
<dbReference type="PANTHER" id="PTHR11533:SF299">
    <property type="entry name" value="AMINOPEPTIDASE"/>
    <property type="match status" value="1"/>
</dbReference>
<dbReference type="Pfam" id="PF11838">
    <property type="entry name" value="ERAP1_C"/>
    <property type="match status" value="1"/>
</dbReference>
<dbReference type="Pfam" id="PF17900">
    <property type="entry name" value="Peptidase_M1_N"/>
    <property type="match status" value="1"/>
</dbReference>
<dbReference type="RefSeq" id="XP_020073324.1">
    <property type="nucleotide sequence ID" value="XM_020214106.1"/>
</dbReference>
<evidence type="ECO:0000256" key="3">
    <source>
        <dbReference type="ARBA" id="ARBA00022723"/>
    </source>
</evidence>
<dbReference type="InterPro" id="IPR001930">
    <property type="entry name" value="Peptidase_M1"/>
</dbReference>
<evidence type="ECO:0000256" key="7">
    <source>
        <dbReference type="PIRSR" id="PIRSR634016-1"/>
    </source>
</evidence>
<dbReference type="EC" id="3.4.11.-" evidence="10"/>
<proteinExistence type="inferred from homology"/>
<evidence type="ECO:0000313" key="14">
    <source>
        <dbReference type="EMBL" id="ODV76285.1"/>
    </source>
</evidence>
<dbReference type="EMBL" id="KV453925">
    <property type="protein sequence ID" value="ODV76285.1"/>
    <property type="molecule type" value="Genomic_DNA"/>
</dbReference>
<evidence type="ECO:0000256" key="9">
    <source>
        <dbReference type="PIRSR" id="PIRSR634016-4"/>
    </source>
</evidence>
<name>A0A1E4S9Z8_CYBJN</name>
<dbReference type="GO" id="GO:0006508">
    <property type="term" value="P:proteolysis"/>
    <property type="evidence" value="ECO:0007669"/>
    <property type="project" value="UniProtKB-KW"/>
</dbReference>
<dbReference type="OrthoDB" id="10031169at2759"/>
<dbReference type="PANTHER" id="PTHR11533">
    <property type="entry name" value="PROTEASE M1 ZINC METALLOPROTEASE"/>
    <property type="match status" value="1"/>
</dbReference>
<evidence type="ECO:0000256" key="5">
    <source>
        <dbReference type="ARBA" id="ARBA00022833"/>
    </source>
</evidence>
<dbReference type="OMA" id="DMAMENF"/>
<evidence type="ECO:0000259" key="12">
    <source>
        <dbReference type="Pfam" id="PF11838"/>
    </source>
</evidence>
<accession>A0A1E4S9Z8</accession>
<feature type="domain" description="ERAP1-like C-terminal" evidence="12">
    <location>
        <begin position="552"/>
        <end position="889"/>
    </location>
</feature>
<evidence type="ECO:0000256" key="2">
    <source>
        <dbReference type="ARBA" id="ARBA00022670"/>
    </source>
</evidence>
<dbReference type="InterPro" id="IPR014782">
    <property type="entry name" value="Peptidase_M1_dom"/>
</dbReference>
<evidence type="ECO:0000256" key="10">
    <source>
        <dbReference type="RuleBase" id="RU364040"/>
    </source>
</evidence>
<gene>
    <name evidence="14" type="ORF">CYBJADRAFT_165591</name>
</gene>
<evidence type="ECO:0000256" key="1">
    <source>
        <dbReference type="ARBA" id="ARBA00010136"/>
    </source>
</evidence>
<dbReference type="InterPro" id="IPR050344">
    <property type="entry name" value="Peptidase_M1_aminopeptidases"/>
</dbReference>
<dbReference type="InterPro" id="IPR045357">
    <property type="entry name" value="Aminopeptidase_N-like_N"/>
</dbReference>
<dbReference type="GO" id="GO:0016020">
    <property type="term" value="C:membrane"/>
    <property type="evidence" value="ECO:0007669"/>
    <property type="project" value="TreeGrafter"/>
</dbReference>
<protein>
    <recommendedName>
        <fullName evidence="10">Aminopeptidase</fullName>
        <ecNumber evidence="10">3.4.11.-</ecNumber>
    </recommendedName>
</protein>
<dbReference type="Gene3D" id="2.60.40.1910">
    <property type="match status" value="1"/>
</dbReference>
<sequence>METPLILKNSHQPTEYDITLNVDHEKSNFKGSVTVLLVKSRDATVSDGDDFEFWVNASELVLLSAAFDAQTSQFKAKVSYDKEKGLAKLVVENGKELYNQESLSLEIGFIGKINSIKTFQDVTKGLFRTNYLGERSNKATNYILATHCQTSYARNIFPCIDEPASKAKITLTIETNSRFKVLANTSPESKQVDEERELQIIKFKQSPPITPSIFGFVIGDLDFIETSVELSQGKIPVRFYSAIGNISGSAYALDVASKALPFIESVLVREYPLDKLDFIALPFLSDGAMENFGLITIQSGHILVQSLANKKVTQTIRQLVVHELIHHWIGNNVSFDEWSHLWLNEAFATWFAKYILYKLDLDASDKDVWISQVDEEIETVFEEDASLKACTVMNNSTKSIKSTFDAFQIPAYQKGIQFLRMFANTFEGTFDDHLDKFTATLAKFIQDNDFRSIKPIEIWKAFNNESKIDFLAFAHSWLRVAGFPIVSVSLNDEGNVIVEQNRFLEFSTPQLENLENTPYHVPLAIRINDGSVVNTILTDRRMTLENIKSTEFVVLNVNRTGFYRVSYDDLSVIENIVNNFSKLSSADLIGMFHDLGHLIGHDQLQKSINFIALVKFSEKLIDSPVLDFKVLRIALTNLESVENSYKLYASRESYNAFSEWVVKMNAKLFNKLQWNIDYETLNSHELETRALILSIGINTAEVGKLCDTLFKKLLHGPSRAVPAHFLNPVLASVSLRANQNTWKKVLDLVKSPGATVSHIFAGSAPDIQHAAISSIGFTRDSALVKRVLNFVTTNIESNLIETALVGLQFNNEMNKKALWHWFTLHYDQWALKSCRAGSKISADMRKTLKGITVIILAGMTTDEDKKAIKEFVNDKLSKLPDHELKETVKLVEDSQIEKIKISSSADELSTFL</sequence>
<feature type="active site" description="Proton acceptor" evidence="7">
    <location>
        <position position="323"/>
    </location>
</feature>
<reference evidence="14 15" key="1">
    <citation type="journal article" date="2016" name="Proc. Natl. Acad. Sci. U.S.A.">
        <title>Comparative genomics of biotechnologically important yeasts.</title>
        <authorList>
            <person name="Riley R."/>
            <person name="Haridas S."/>
            <person name="Wolfe K.H."/>
            <person name="Lopes M.R."/>
            <person name="Hittinger C.T."/>
            <person name="Goeker M."/>
            <person name="Salamov A.A."/>
            <person name="Wisecaver J.H."/>
            <person name="Long T.M."/>
            <person name="Calvey C.H."/>
            <person name="Aerts A.L."/>
            <person name="Barry K.W."/>
            <person name="Choi C."/>
            <person name="Clum A."/>
            <person name="Coughlan A.Y."/>
            <person name="Deshpande S."/>
            <person name="Douglass A.P."/>
            <person name="Hanson S.J."/>
            <person name="Klenk H.-P."/>
            <person name="LaButti K.M."/>
            <person name="Lapidus A."/>
            <person name="Lindquist E.A."/>
            <person name="Lipzen A.M."/>
            <person name="Meier-Kolthoff J.P."/>
            <person name="Ohm R.A."/>
            <person name="Otillar R.P."/>
            <person name="Pangilinan J.L."/>
            <person name="Peng Y."/>
            <person name="Rokas A."/>
            <person name="Rosa C.A."/>
            <person name="Scheuner C."/>
            <person name="Sibirny A.A."/>
            <person name="Slot J.C."/>
            <person name="Stielow J.B."/>
            <person name="Sun H."/>
            <person name="Kurtzman C.P."/>
            <person name="Blackwell M."/>
            <person name="Grigoriev I.V."/>
            <person name="Jeffries T.W."/>
        </authorList>
    </citation>
    <scope>NUCLEOTIDE SEQUENCE [LARGE SCALE GENOMIC DNA]</scope>
    <source>
        <strain evidence="15">ATCC 18201 / CBS 1600 / BCRC 20928 / JCM 3617 / NBRC 0987 / NRRL Y-1542</strain>
    </source>
</reference>
<feature type="domain" description="Peptidase M1 membrane alanine aminopeptidase" evidence="11">
    <location>
        <begin position="251"/>
        <end position="477"/>
    </location>
</feature>
<dbReference type="GeneID" id="30988502"/>
<organism evidence="14 15">
    <name type="scientific">Cyberlindnera jadinii (strain ATCC 18201 / CBS 1600 / BCRC 20928 / JCM 3617 / NBRC 0987 / NRRL Y-1542)</name>
    <name type="common">Torula yeast</name>
    <name type="synonym">Candida utilis</name>
    <dbReference type="NCBI Taxonomy" id="983966"/>
    <lineage>
        <taxon>Eukaryota</taxon>
        <taxon>Fungi</taxon>
        <taxon>Dikarya</taxon>
        <taxon>Ascomycota</taxon>
        <taxon>Saccharomycotina</taxon>
        <taxon>Saccharomycetes</taxon>
        <taxon>Phaffomycetales</taxon>
        <taxon>Phaffomycetaceae</taxon>
        <taxon>Cyberlindnera</taxon>
    </lineage>
</organism>
<dbReference type="GO" id="GO:0042277">
    <property type="term" value="F:peptide binding"/>
    <property type="evidence" value="ECO:0007669"/>
    <property type="project" value="TreeGrafter"/>
</dbReference>
<evidence type="ECO:0000256" key="4">
    <source>
        <dbReference type="ARBA" id="ARBA00022801"/>
    </source>
</evidence>
<evidence type="ECO:0000259" key="11">
    <source>
        <dbReference type="Pfam" id="PF01433"/>
    </source>
</evidence>
<keyword evidence="2 10" id="KW-0645">Protease</keyword>
<dbReference type="SUPFAM" id="SSF55486">
    <property type="entry name" value="Metalloproteases ('zincins'), catalytic domain"/>
    <property type="match status" value="1"/>
</dbReference>
<dbReference type="Gene3D" id="2.60.40.1730">
    <property type="entry name" value="tricorn interacting facor f3 domain"/>
    <property type="match status" value="1"/>
</dbReference>
<feature type="domain" description="Aminopeptidase N-like N-terminal" evidence="13">
    <location>
        <begin position="12"/>
        <end position="210"/>
    </location>
</feature>
<dbReference type="InterPro" id="IPR027268">
    <property type="entry name" value="Peptidase_M4/M1_CTD_sf"/>
</dbReference>
<comment type="cofactor">
    <cofactor evidence="8 10">
        <name>Zn(2+)</name>
        <dbReference type="ChEBI" id="CHEBI:29105"/>
    </cofactor>
    <text evidence="8 10">Binds 1 zinc ion per subunit.</text>
</comment>
<dbReference type="GO" id="GO:0070006">
    <property type="term" value="F:metalloaminopeptidase activity"/>
    <property type="evidence" value="ECO:0007669"/>
    <property type="project" value="TreeGrafter"/>
</dbReference>
<keyword evidence="4 10" id="KW-0378">Hydrolase</keyword>
<dbReference type="STRING" id="983966.A0A1E4S9Z8"/>
<keyword evidence="10" id="KW-0031">Aminopeptidase</keyword>
<evidence type="ECO:0000313" key="15">
    <source>
        <dbReference type="Proteomes" id="UP000094389"/>
    </source>
</evidence>
<dbReference type="GO" id="GO:0008270">
    <property type="term" value="F:zinc ion binding"/>
    <property type="evidence" value="ECO:0007669"/>
    <property type="project" value="UniProtKB-UniRule"/>
</dbReference>
<keyword evidence="6 10" id="KW-0482">Metalloprotease</keyword>
<dbReference type="InterPro" id="IPR034016">
    <property type="entry name" value="M1_APN-typ"/>
</dbReference>
<keyword evidence="3 8" id="KW-0479">Metal-binding</keyword>
<evidence type="ECO:0000256" key="8">
    <source>
        <dbReference type="PIRSR" id="PIRSR634016-3"/>
    </source>
</evidence>
<dbReference type="GO" id="GO:0005737">
    <property type="term" value="C:cytoplasm"/>
    <property type="evidence" value="ECO:0007669"/>
    <property type="project" value="TreeGrafter"/>
</dbReference>
<evidence type="ECO:0000256" key="6">
    <source>
        <dbReference type="ARBA" id="ARBA00023049"/>
    </source>
</evidence>
<feature type="binding site" evidence="8">
    <location>
        <position position="322"/>
    </location>
    <ligand>
        <name>Zn(2+)</name>
        <dbReference type="ChEBI" id="CHEBI:29105"/>
        <note>catalytic</note>
    </ligand>
</feature>
<dbReference type="Gene3D" id="1.25.50.20">
    <property type="match status" value="1"/>
</dbReference>
<dbReference type="GO" id="GO:0043171">
    <property type="term" value="P:peptide catabolic process"/>
    <property type="evidence" value="ECO:0007669"/>
    <property type="project" value="TreeGrafter"/>
</dbReference>